<sequence length="110" mass="12539">MICILRRHSNIRSTTTHVPYTESLLTRRIYGSMLSDRLLGVFELVIKNEIDVIFKSTGESRRGAENRASGRYVHIERKGNQEYSGTSGMGMECQLEEDDRWIPKATVGMS</sequence>
<name>A0A8H6ANK4_9HELO</name>
<reference evidence="1 2" key="1">
    <citation type="journal article" date="2020" name="Phytopathology">
        <title>A high-quality genome resource of Botrytis fragariae, a new and rapidly spreading fungal pathogen causing strawberry gray mold in the U.S.A.</title>
        <authorList>
            <person name="Wu Y."/>
            <person name="Saski C.A."/>
            <person name="Schnabel G."/>
            <person name="Xiao S."/>
            <person name="Hu M."/>
        </authorList>
    </citation>
    <scope>NUCLEOTIDE SEQUENCE [LARGE SCALE GENOMIC DNA]</scope>
    <source>
        <strain evidence="1 2">BVB16</strain>
    </source>
</reference>
<dbReference type="Proteomes" id="UP000531561">
    <property type="component" value="Unassembled WGS sequence"/>
</dbReference>
<evidence type="ECO:0000313" key="2">
    <source>
        <dbReference type="Proteomes" id="UP000531561"/>
    </source>
</evidence>
<dbReference type="GeneID" id="59263288"/>
<evidence type="ECO:0000313" key="1">
    <source>
        <dbReference type="EMBL" id="KAF5870699.1"/>
    </source>
</evidence>
<dbReference type="RefSeq" id="XP_037189646.1">
    <property type="nucleotide sequence ID" value="XM_037339596.1"/>
</dbReference>
<dbReference type="AlphaFoldDB" id="A0A8H6ANK4"/>
<comment type="caution">
    <text evidence="1">The sequence shown here is derived from an EMBL/GenBank/DDBJ whole genome shotgun (WGS) entry which is preliminary data.</text>
</comment>
<accession>A0A8H6ANK4</accession>
<organism evidence="1 2">
    <name type="scientific">Botrytis fragariae</name>
    <dbReference type="NCBI Taxonomy" id="1964551"/>
    <lineage>
        <taxon>Eukaryota</taxon>
        <taxon>Fungi</taxon>
        <taxon>Dikarya</taxon>
        <taxon>Ascomycota</taxon>
        <taxon>Pezizomycotina</taxon>
        <taxon>Leotiomycetes</taxon>
        <taxon>Helotiales</taxon>
        <taxon>Sclerotiniaceae</taxon>
        <taxon>Botrytis</taxon>
    </lineage>
</organism>
<keyword evidence="2" id="KW-1185">Reference proteome</keyword>
<proteinExistence type="predicted"/>
<protein>
    <submittedName>
        <fullName evidence="1">Uncharacterized protein</fullName>
    </submittedName>
</protein>
<dbReference type="EMBL" id="JABFCT010000013">
    <property type="protein sequence ID" value="KAF5870699.1"/>
    <property type="molecule type" value="Genomic_DNA"/>
</dbReference>
<gene>
    <name evidence="1" type="ORF">Bfra_009247</name>
</gene>